<dbReference type="Proteomes" id="UP000254168">
    <property type="component" value="Unassembled WGS sequence"/>
</dbReference>
<proteinExistence type="inferred from homology"/>
<evidence type="ECO:0000256" key="7">
    <source>
        <dbReference type="ARBA" id="ARBA00023136"/>
    </source>
</evidence>
<comment type="similarity">
    <text evidence="2">Belongs to the BCCT transporter (TC 2.A.15) family.</text>
</comment>
<evidence type="ECO:0000313" key="10">
    <source>
        <dbReference type="Proteomes" id="UP000254168"/>
    </source>
</evidence>
<dbReference type="Pfam" id="PF02028">
    <property type="entry name" value="BCCT"/>
    <property type="match status" value="1"/>
</dbReference>
<dbReference type="InterPro" id="IPR000060">
    <property type="entry name" value="BCCT_transptr"/>
</dbReference>
<protein>
    <submittedName>
        <fullName evidence="9">High-affinity choline transport</fullName>
    </submittedName>
</protein>
<dbReference type="PANTHER" id="PTHR30047:SF7">
    <property type="entry name" value="HIGH-AFFINITY CHOLINE TRANSPORT PROTEIN"/>
    <property type="match status" value="1"/>
</dbReference>
<organism evidence="9 10">
    <name type="scientific">Xanthomonas euroxanthea</name>
    <dbReference type="NCBI Taxonomy" id="2259622"/>
    <lineage>
        <taxon>Bacteria</taxon>
        <taxon>Pseudomonadati</taxon>
        <taxon>Pseudomonadota</taxon>
        <taxon>Gammaproteobacteria</taxon>
        <taxon>Lysobacterales</taxon>
        <taxon>Lysobacteraceae</taxon>
        <taxon>Xanthomonas</taxon>
    </lineage>
</organism>
<keyword evidence="6 8" id="KW-1133">Transmembrane helix</keyword>
<evidence type="ECO:0000256" key="8">
    <source>
        <dbReference type="SAM" id="Phobius"/>
    </source>
</evidence>
<gene>
    <name evidence="9" type="primary">betT_2</name>
    <name evidence="9" type="ORF">CPBF424_34260</name>
</gene>
<keyword evidence="4" id="KW-1003">Cell membrane</keyword>
<keyword evidence="10" id="KW-1185">Reference proteome</keyword>
<keyword evidence="5 8" id="KW-0812">Transmembrane</keyword>
<evidence type="ECO:0000256" key="3">
    <source>
        <dbReference type="ARBA" id="ARBA00022448"/>
    </source>
</evidence>
<name>A0AA46CB94_9XANT</name>
<sequence>MRITFFQWGIHAWAIYAVVALSLAYFAYRHNLPLRVRSALYPLIGDRIHGPLGYAVDTSAALGTIFGLATSLGLGVMQINAGLNYLFGLEVSTRSARAGINDMAGYSPMVTMRGLPAYR</sequence>
<evidence type="ECO:0000256" key="1">
    <source>
        <dbReference type="ARBA" id="ARBA00004651"/>
    </source>
</evidence>
<dbReference type="EMBL" id="UIHB01000006">
    <property type="protein sequence ID" value="SUZ29584.1"/>
    <property type="molecule type" value="Genomic_DNA"/>
</dbReference>
<comment type="caution">
    <text evidence="9">The sequence shown here is derived from an EMBL/GenBank/DDBJ whole genome shotgun (WGS) entry which is preliminary data.</text>
</comment>
<comment type="subcellular location">
    <subcellularLocation>
        <location evidence="1">Cell membrane</location>
        <topology evidence="1">Multi-pass membrane protein</topology>
    </subcellularLocation>
</comment>
<dbReference type="AlphaFoldDB" id="A0AA46CB94"/>
<feature type="transmembrane region" description="Helical" evidence="8">
    <location>
        <begin position="6"/>
        <end position="28"/>
    </location>
</feature>
<evidence type="ECO:0000256" key="6">
    <source>
        <dbReference type="ARBA" id="ARBA00022989"/>
    </source>
</evidence>
<evidence type="ECO:0000256" key="4">
    <source>
        <dbReference type="ARBA" id="ARBA00022475"/>
    </source>
</evidence>
<reference evidence="9 10" key="1">
    <citation type="submission" date="2018-06" db="EMBL/GenBank/DDBJ databases">
        <authorList>
            <person name="Pothier F. J."/>
        </authorList>
    </citation>
    <scope>NUCLEOTIDE SEQUENCE [LARGE SCALE GENOMIC DNA]</scope>
    <source>
        <strain evidence="9 10">CPBF 424</strain>
    </source>
</reference>
<accession>A0AA46CB94</accession>
<evidence type="ECO:0000313" key="9">
    <source>
        <dbReference type="EMBL" id="SUZ29584.1"/>
    </source>
</evidence>
<dbReference type="GO" id="GO:0005886">
    <property type="term" value="C:plasma membrane"/>
    <property type="evidence" value="ECO:0007669"/>
    <property type="project" value="UniProtKB-SubCell"/>
</dbReference>
<evidence type="ECO:0000256" key="5">
    <source>
        <dbReference type="ARBA" id="ARBA00022692"/>
    </source>
</evidence>
<dbReference type="PANTHER" id="PTHR30047">
    <property type="entry name" value="HIGH-AFFINITY CHOLINE TRANSPORT PROTEIN-RELATED"/>
    <property type="match status" value="1"/>
</dbReference>
<keyword evidence="7 8" id="KW-0472">Membrane</keyword>
<keyword evidence="3" id="KW-0813">Transport</keyword>
<evidence type="ECO:0000256" key="2">
    <source>
        <dbReference type="ARBA" id="ARBA00005658"/>
    </source>
</evidence>
<dbReference type="GO" id="GO:0022857">
    <property type="term" value="F:transmembrane transporter activity"/>
    <property type="evidence" value="ECO:0007669"/>
    <property type="project" value="InterPro"/>
</dbReference>